<dbReference type="PANTHER" id="PTHR21015:SF22">
    <property type="entry name" value="GLYCOSYLTRANSFERASE"/>
    <property type="match status" value="1"/>
</dbReference>
<sequence>MKVIILSGLAPSTFFAHVSLATALRDAGHQVMVTAADDDVIPVIAAAGLPALPVMEPGLTRHQMVADAGLGGVPEDAVDREYMAGRWFALIETKPLDALLAFAESWHPDVVIGGMLAYSAPLLAARLGVPYVRQGWDIHPTKLFDGGAAHQLREELAELGFDGLPEPDLMIDITPPSLRAPDAKPAQAMRWIPGNAQCRMEPWMYTKGADARIGVTIGTSVADYDQYDFVQGIVENVAAADAEVAVAVPAAATPVLRERLAEDIHVGWAPLDVLTPTCDVLVHQSGGSTMMTALSRGVPQILIPDSGQFRQTEMARSLVEAGAALTLSPEQATTELIAKSCQELLSDPSYAAAAAGLAEEIAGLPLPSEVVRRIEWLVRAA</sequence>
<dbReference type="EMBL" id="BAAAZN010000004">
    <property type="protein sequence ID" value="GAA3537568.1"/>
    <property type="molecule type" value="Genomic_DNA"/>
</dbReference>
<feature type="domain" description="Erythromycin biosynthesis protein CIII-like N-terminal" evidence="3">
    <location>
        <begin position="23"/>
        <end position="218"/>
    </location>
</feature>
<evidence type="ECO:0000313" key="4">
    <source>
        <dbReference type="EMBL" id="GAA3537568.1"/>
    </source>
</evidence>
<dbReference type="Proteomes" id="UP001500689">
    <property type="component" value="Unassembled WGS sequence"/>
</dbReference>
<gene>
    <name evidence="4" type="ORF">GCM10022222_21500</name>
</gene>
<name>A0ABP6VPL6_9PSEU</name>
<dbReference type="InterPro" id="IPR002213">
    <property type="entry name" value="UDP_glucos_trans"/>
</dbReference>
<dbReference type="Pfam" id="PF21036">
    <property type="entry name" value="EryCIII-like_N"/>
    <property type="match status" value="1"/>
</dbReference>
<dbReference type="RefSeq" id="WP_344858176.1">
    <property type="nucleotide sequence ID" value="NZ_BAAAZN010000004.1"/>
</dbReference>
<organism evidence="4 5">
    <name type="scientific">Amycolatopsis ultiminotia</name>
    <dbReference type="NCBI Taxonomy" id="543629"/>
    <lineage>
        <taxon>Bacteria</taxon>
        <taxon>Bacillati</taxon>
        <taxon>Actinomycetota</taxon>
        <taxon>Actinomycetes</taxon>
        <taxon>Pseudonocardiales</taxon>
        <taxon>Pseudonocardiaceae</taxon>
        <taxon>Amycolatopsis</taxon>
    </lineage>
</organism>
<reference evidence="5" key="1">
    <citation type="journal article" date="2019" name="Int. J. Syst. Evol. Microbiol.">
        <title>The Global Catalogue of Microorganisms (GCM) 10K type strain sequencing project: providing services to taxonomists for standard genome sequencing and annotation.</title>
        <authorList>
            <consortium name="The Broad Institute Genomics Platform"/>
            <consortium name="The Broad Institute Genome Sequencing Center for Infectious Disease"/>
            <person name="Wu L."/>
            <person name="Ma J."/>
        </authorList>
    </citation>
    <scope>NUCLEOTIDE SEQUENCE [LARGE SCALE GENOMIC DNA]</scope>
    <source>
        <strain evidence="5">JCM 16898</strain>
    </source>
</reference>
<dbReference type="Gene3D" id="3.40.50.2000">
    <property type="entry name" value="Glycogen Phosphorylase B"/>
    <property type="match status" value="2"/>
</dbReference>
<keyword evidence="5" id="KW-1185">Reference proteome</keyword>
<evidence type="ECO:0000259" key="3">
    <source>
        <dbReference type="Pfam" id="PF21036"/>
    </source>
</evidence>
<feature type="domain" description="Erythromycin biosynthesis protein CIII-like C-terminal" evidence="2">
    <location>
        <begin position="233"/>
        <end position="375"/>
    </location>
</feature>
<evidence type="ECO:0000259" key="2">
    <source>
        <dbReference type="Pfam" id="PF06722"/>
    </source>
</evidence>
<accession>A0ABP6VPL6</accession>
<dbReference type="CDD" id="cd03784">
    <property type="entry name" value="GT1_Gtf-like"/>
    <property type="match status" value="1"/>
</dbReference>
<evidence type="ECO:0000313" key="5">
    <source>
        <dbReference type="Proteomes" id="UP001500689"/>
    </source>
</evidence>
<evidence type="ECO:0000256" key="1">
    <source>
        <dbReference type="ARBA" id="ARBA00022679"/>
    </source>
</evidence>
<proteinExistence type="predicted"/>
<dbReference type="Pfam" id="PF06722">
    <property type="entry name" value="EryCIII-like_C"/>
    <property type="match status" value="1"/>
</dbReference>
<dbReference type="InterPro" id="IPR048284">
    <property type="entry name" value="EryCIII-like_N"/>
</dbReference>
<dbReference type="InterPro" id="IPR010610">
    <property type="entry name" value="EryCIII-like_C"/>
</dbReference>
<dbReference type="PANTHER" id="PTHR21015">
    <property type="entry name" value="UDP-N-ACETYLGLUCOSAMINE--N-ACETYLMURAMYL-(PENTAPEPTIDE) PYROPHOSPHORYL-UNDECAPRENOL N-ACETYLGLUCOSAMINE TRANSFERASE 1"/>
    <property type="match status" value="1"/>
</dbReference>
<dbReference type="SUPFAM" id="SSF53756">
    <property type="entry name" value="UDP-Glycosyltransferase/glycogen phosphorylase"/>
    <property type="match status" value="1"/>
</dbReference>
<keyword evidence="1" id="KW-0808">Transferase</keyword>
<comment type="caution">
    <text evidence="4">The sequence shown here is derived from an EMBL/GenBank/DDBJ whole genome shotgun (WGS) entry which is preliminary data.</text>
</comment>
<protein>
    <submittedName>
        <fullName evidence="4">Glycosyltransferase</fullName>
    </submittedName>
</protein>